<dbReference type="Pfam" id="PF12802">
    <property type="entry name" value="MarR_2"/>
    <property type="match status" value="1"/>
</dbReference>
<dbReference type="PROSITE" id="PS50995">
    <property type="entry name" value="HTH_MARR_2"/>
    <property type="match status" value="1"/>
</dbReference>
<dbReference type="EMBL" id="CP158296">
    <property type="protein sequence ID" value="XBV83455.1"/>
    <property type="molecule type" value="Genomic_DNA"/>
</dbReference>
<dbReference type="InterPro" id="IPR036390">
    <property type="entry name" value="WH_DNA-bd_sf"/>
</dbReference>
<dbReference type="AlphaFoldDB" id="A0AAU7U555"/>
<organism evidence="2">
    <name type="scientific">Deinococcus sonorensis KR-87</name>
    <dbReference type="NCBI Taxonomy" id="694439"/>
    <lineage>
        <taxon>Bacteria</taxon>
        <taxon>Thermotogati</taxon>
        <taxon>Deinococcota</taxon>
        <taxon>Deinococci</taxon>
        <taxon>Deinococcales</taxon>
        <taxon>Deinococcaceae</taxon>
        <taxon>Deinococcus</taxon>
    </lineage>
</organism>
<dbReference type="GO" id="GO:0006950">
    <property type="term" value="P:response to stress"/>
    <property type="evidence" value="ECO:0007669"/>
    <property type="project" value="TreeGrafter"/>
</dbReference>
<protein>
    <submittedName>
        <fullName evidence="2">MarR family winged helix-turn-helix transcriptional regulator</fullName>
    </submittedName>
</protein>
<feature type="domain" description="HTH marR-type" evidence="1">
    <location>
        <begin position="16"/>
        <end position="148"/>
    </location>
</feature>
<dbReference type="InterPro" id="IPR039422">
    <property type="entry name" value="MarR/SlyA-like"/>
</dbReference>
<dbReference type="Gene3D" id="1.10.10.10">
    <property type="entry name" value="Winged helix-like DNA-binding domain superfamily/Winged helix DNA-binding domain"/>
    <property type="match status" value="1"/>
</dbReference>
<dbReference type="GO" id="GO:0003700">
    <property type="term" value="F:DNA-binding transcription factor activity"/>
    <property type="evidence" value="ECO:0007669"/>
    <property type="project" value="InterPro"/>
</dbReference>
<dbReference type="SMART" id="SM00347">
    <property type="entry name" value="HTH_MARR"/>
    <property type="match status" value="1"/>
</dbReference>
<reference evidence="2" key="1">
    <citation type="submission" date="2024-06" db="EMBL/GenBank/DDBJ databases">
        <title>Draft Genome Sequence of Deinococcus sonorensis Type Strain KR-87, a Biofilm Producing Representative of the Genus Deinococcus.</title>
        <authorList>
            <person name="Boren L.S."/>
            <person name="Grosso R.A."/>
            <person name="Hugenberg-Cox A.N."/>
            <person name="Hill J.T.E."/>
            <person name="Albert C.M."/>
            <person name="Tuohy J.M."/>
        </authorList>
    </citation>
    <scope>NUCLEOTIDE SEQUENCE</scope>
    <source>
        <strain evidence="2">KR-87</strain>
        <plasmid evidence="2">pDson04</plasmid>
    </source>
</reference>
<dbReference type="PANTHER" id="PTHR33164">
    <property type="entry name" value="TRANSCRIPTIONAL REGULATOR, MARR FAMILY"/>
    <property type="match status" value="1"/>
</dbReference>
<keyword evidence="2" id="KW-0614">Plasmid</keyword>
<dbReference type="InterPro" id="IPR000835">
    <property type="entry name" value="HTH_MarR-typ"/>
</dbReference>
<evidence type="ECO:0000313" key="2">
    <source>
        <dbReference type="EMBL" id="XBV83455.1"/>
    </source>
</evidence>
<dbReference type="InterPro" id="IPR036388">
    <property type="entry name" value="WH-like_DNA-bd_sf"/>
</dbReference>
<geneLocation type="plasmid" evidence="2">
    <name>pDson04</name>
</geneLocation>
<evidence type="ECO:0000259" key="1">
    <source>
        <dbReference type="PROSITE" id="PS50995"/>
    </source>
</evidence>
<sequence>MPDPQTATAVHPPQDVSLFLKAMWRLNRAMAQQFEPLLHERHGTEARSYFILHSIQSGVQYPKALAEELKMPSTLISRYLDDLSKRGLIERHIDEHDSRRTLLTLTPLALQLVAEVRQTIHDVTEARLSRLSPTQLKGLTDALRILVDEGHAA</sequence>
<accession>A0AAU7U555</accession>
<dbReference type="RefSeq" id="WP_350240948.1">
    <property type="nucleotide sequence ID" value="NZ_CP158296.1"/>
</dbReference>
<proteinExistence type="predicted"/>
<dbReference type="KEGG" id="dsc:ABOD76_00335"/>
<dbReference type="SUPFAM" id="SSF46785">
    <property type="entry name" value="Winged helix' DNA-binding domain"/>
    <property type="match status" value="1"/>
</dbReference>
<dbReference type="PANTHER" id="PTHR33164:SF43">
    <property type="entry name" value="HTH-TYPE TRANSCRIPTIONAL REPRESSOR YETL"/>
    <property type="match status" value="1"/>
</dbReference>
<name>A0AAU7U555_9DEIO</name>
<gene>
    <name evidence="2" type="ORF">ABOD76_00335</name>
</gene>